<dbReference type="OrthoDB" id="430436at2759"/>
<dbReference type="STRING" id="77044.A0A1W2TWA7"/>
<reference evidence="8" key="1">
    <citation type="submission" date="2016-03" db="EMBL/GenBank/DDBJ databases">
        <title>Draft genome sequence of Rosellinia necatrix.</title>
        <authorList>
            <person name="Kanematsu S."/>
        </authorList>
    </citation>
    <scope>NUCLEOTIDE SEQUENCE [LARGE SCALE GENOMIC DNA]</scope>
    <source>
        <strain evidence="8">W97</strain>
    </source>
</reference>
<proteinExistence type="inferred from homology"/>
<dbReference type="SUPFAM" id="SSF51735">
    <property type="entry name" value="NAD(P)-binding Rossmann-fold domains"/>
    <property type="match status" value="1"/>
</dbReference>
<evidence type="ECO:0000256" key="6">
    <source>
        <dbReference type="ARBA" id="ARBA00023136"/>
    </source>
</evidence>
<dbReference type="GO" id="GO:0051170">
    <property type="term" value="P:import into nucleus"/>
    <property type="evidence" value="ECO:0007669"/>
    <property type="project" value="TreeGrafter"/>
</dbReference>
<evidence type="ECO:0000313" key="8">
    <source>
        <dbReference type="EMBL" id="GAP92926.1"/>
    </source>
</evidence>
<dbReference type="FunFam" id="3.40.50.720:FF:000366">
    <property type="entry name" value="Protein FMP52, mitochondrial"/>
    <property type="match status" value="1"/>
</dbReference>
<dbReference type="PANTHER" id="PTHR14097">
    <property type="entry name" value="OXIDOREDUCTASE HTATIP2"/>
    <property type="match status" value="1"/>
</dbReference>
<dbReference type="InterPro" id="IPR001509">
    <property type="entry name" value="Epimerase_deHydtase"/>
</dbReference>
<dbReference type="Proteomes" id="UP000054516">
    <property type="component" value="Unassembled WGS sequence"/>
</dbReference>
<comment type="similarity">
    <text evidence="2">Belongs to the FMP52 family.</text>
</comment>
<protein>
    <recommendedName>
        <fullName evidence="7">NAD-dependent epimerase/dehydratase domain-containing protein</fullName>
    </recommendedName>
</protein>
<accession>A0A1W2TWA7</accession>
<organism evidence="8">
    <name type="scientific">Rosellinia necatrix</name>
    <name type="common">White root-rot fungus</name>
    <dbReference type="NCBI Taxonomy" id="77044"/>
    <lineage>
        <taxon>Eukaryota</taxon>
        <taxon>Fungi</taxon>
        <taxon>Dikarya</taxon>
        <taxon>Ascomycota</taxon>
        <taxon>Pezizomycotina</taxon>
        <taxon>Sordariomycetes</taxon>
        <taxon>Xylariomycetidae</taxon>
        <taxon>Xylariales</taxon>
        <taxon>Xylariaceae</taxon>
        <taxon>Rosellinia</taxon>
    </lineage>
</organism>
<keyword evidence="3" id="KW-1000">Mitochondrion outer membrane</keyword>
<keyword evidence="4" id="KW-0809">Transit peptide</keyword>
<dbReference type="EMBL" id="DF977550">
    <property type="protein sequence ID" value="GAP92926.1"/>
    <property type="molecule type" value="Genomic_DNA"/>
</dbReference>
<evidence type="ECO:0000256" key="3">
    <source>
        <dbReference type="ARBA" id="ARBA00022787"/>
    </source>
</evidence>
<evidence type="ECO:0000256" key="1">
    <source>
        <dbReference type="ARBA" id="ARBA00004450"/>
    </source>
</evidence>
<dbReference type="AlphaFoldDB" id="A0A1W2TWA7"/>
<keyword evidence="6" id="KW-0472">Membrane</keyword>
<sequence>MTYPAAVIGSTGLVGHQILTTLLNLDACKAVYTISRRAPKTEASAKLNATVEPDTTKWASQFAALSPAPAAVYSALGTTRQQAGGIQNQWKIDHDLNIELAKAAHAAGAQTFVFVSSAGTRGLMSNMAPYSKMKVGVEDSIKSLDFKQAIILRPGFLIGNREVAHTGGPLIASLFNGIKTYLGQGVQDKFAQEDEVVARAAVKAAMLAAEGKAPSKFWVLEQNDIVRLGRDEWSN</sequence>
<evidence type="ECO:0000256" key="2">
    <source>
        <dbReference type="ARBA" id="ARBA00006617"/>
    </source>
</evidence>
<keyword evidence="9" id="KW-1185">Reference proteome</keyword>
<comment type="subcellular location">
    <subcellularLocation>
        <location evidence="1">Mitochondrion outer membrane</location>
        <topology evidence="1">Peripheral membrane protein</topology>
    </subcellularLocation>
</comment>
<dbReference type="InterPro" id="IPR036291">
    <property type="entry name" value="NAD(P)-bd_dom_sf"/>
</dbReference>
<dbReference type="Gene3D" id="3.40.50.720">
    <property type="entry name" value="NAD(P)-binding Rossmann-like Domain"/>
    <property type="match status" value="1"/>
</dbReference>
<evidence type="ECO:0000256" key="5">
    <source>
        <dbReference type="ARBA" id="ARBA00023128"/>
    </source>
</evidence>
<dbReference type="OMA" id="CIENAKA"/>
<keyword evidence="5" id="KW-0496">Mitochondrion</keyword>
<name>A0A1W2TWA7_ROSNE</name>
<feature type="domain" description="NAD-dependent epimerase/dehydratase" evidence="7">
    <location>
        <begin position="6"/>
        <end position="174"/>
    </location>
</feature>
<evidence type="ECO:0000313" key="9">
    <source>
        <dbReference type="Proteomes" id="UP000054516"/>
    </source>
</evidence>
<dbReference type="Pfam" id="PF01370">
    <property type="entry name" value="Epimerase"/>
    <property type="match status" value="1"/>
</dbReference>
<dbReference type="GO" id="GO:0005741">
    <property type="term" value="C:mitochondrial outer membrane"/>
    <property type="evidence" value="ECO:0007669"/>
    <property type="project" value="UniProtKB-SubCell"/>
</dbReference>
<evidence type="ECO:0000259" key="7">
    <source>
        <dbReference type="Pfam" id="PF01370"/>
    </source>
</evidence>
<gene>
    <name evidence="8" type="ORF">SAMD00023353_10500010</name>
</gene>
<evidence type="ECO:0000256" key="4">
    <source>
        <dbReference type="ARBA" id="ARBA00022946"/>
    </source>
</evidence>
<dbReference type="PANTHER" id="PTHR14097:SF7">
    <property type="entry name" value="OXIDOREDUCTASE HTATIP2"/>
    <property type="match status" value="1"/>
</dbReference>